<protein>
    <submittedName>
        <fullName evidence="1">Uncharacterized protein</fullName>
    </submittedName>
</protein>
<feature type="non-terminal residue" evidence="1">
    <location>
        <position position="73"/>
    </location>
</feature>
<dbReference type="AlphaFoldDB" id="A0A2K3KIP3"/>
<proteinExistence type="predicted"/>
<dbReference type="Proteomes" id="UP000236291">
    <property type="component" value="Unassembled WGS sequence"/>
</dbReference>
<accession>A0A2K3KIP3</accession>
<organism evidence="1 2">
    <name type="scientific">Trifolium pratense</name>
    <name type="common">Red clover</name>
    <dbReference type="NCBI Taxonomy" id="57577"/>
    <lineage>
        <taxon>Eukaryota</taxon>
        <taxon>Viridiplantae</taxon>
        <taxon>Streptophyta</taxon>
        <taxon>Embryophyta</taxon>
        <taxon>Tracheophyta</taxon>
        <taxon>Spermatophyta</taxon>
        <taxon>Magnoliopsida</taxon>
        <taxon>eudicotyledons</taxon>
        <taxon>Gunneridae</taxon>
        <taxon>Pentapetalae</taxon>
        <taxon>rosids</taxon>
        <taxon>fabids</taxon>
        <taxon>Fabales</taxon>
        <taxon>Fabaceae</taxon>
        <taxon>Papilionoideae</taxon>
        <taxon>50 kb inversion clade</taxon>
        <taxon>NPAAA clade</taxon>
        <taxon>Hologalegina</taxon>
        <taxon>IRL clade</taxon>
        <taxon>Trifolieae</taxon>
        <taxon>Trifolium</taxon>
    </lineage>
</organism>
<reference evidence="1 2" key="2">
    <citation type="journal article" date="2017" name="Front. Plant Sci.">
        <title>Gene Classification and Mining of Molecular Markers Useful in Red Clover (Trifolium pratense) Breeding.</title>
        <authorList>
            <person name="Istvanek J."/>
            <person name="Dluhosova J."/>
            <person name="Dluhos P."/>
            <person name="Patkova L."/>
            <person name="Nedelnik J."/>
            <person name="Repkova J."/>
        </authorList>
    </citation>
    <scope>NUCLEOTIDE SEQUENCE [LARGE SCALE GENOMIC DNA]</scope>
    <source>
        <strain evidence="2">cv. Tatra</strain>
        <tissue evidence="1">Young leaves</tissue>
    </source>
</reference>
<reference evidence="1 2" key="1">
    <citation type="journal article" date="2014" name="Am. J. Bot.">
        <title>Genome assembly and annotation for red clover (Trifolium pratense; Fabaceae).</title>
        <authorList>
            <person name="Istvanek J."/>
            <person name="Jaros M."/>
            <person name="Krenek A."/>
            <person name="Repkova J."/>
        </authorList>
    </citation>
    <scope>NUCLEOTIDE SEQUENCE [LARGE SCALE GENOMIC DNA]</scope>
    <source>
        <strain evidence="2">cv. Tatra</strain>
        <tissue evidence="1">Young leaves</tissue>
    </source>
</reference>
<gene>
    <name evidence="1" type="ORF">L195_g062917</name>
</gene>
<evidence type="ECO:0000313" key="2">
    <source>
        <dbReference type="Proteomes" id="UP000236291"/>
    </source>
</evidence>
<dbReference type="EMBL" id="ASHM01189551">
    <property type="protein sequence ID" value="PNX66142.1"/>
    <property type="molecule type" value="Genomic_DNA"/>
</dbReference>
<sequence length="73" mass="8167">MGDVLIFEEEIFSSISVEAVPARPVQVEEVHANDLAAKKPRVDQQRITPELQIVGSWSDAVTDLDYIQDSPSW</sequence>
<name>A0A2K3KIP3_TRIPR</name>
<comment type="caution">
    <text evidence="1">The sequence shown here is derived from an EMBL/GenBank/DDBJ whole genome shotgun (WGS) entry which is preliminary data.</text>
</comment>
<evidence type="ECO:0000313" key="1">
    <source>
        <dbReference type="EMBL" id="PNX66142.1"/>
    </source>
</evidence>